<dbReference type="Proteomes" id="UP000188388">
    <property type="component" value="Unassembled WGS sequence"/>
</dbReference>
<evidence type="ECO:0000313" key="3">
    <source>
        <dbReference type="Proteomes" id="UP000188388"/>
    </source>
</evidence>
<reference evidence="3" key="1">
    <citation type="submission" date="2017-01" db="EMBL/GenBank/DDBJ databases">
        <authorList>
            <person name="Brunel B."/>
        </authorList>
    </citation>
    <scope>NUCLEOTIDE SEQUENCE [LARGE SCALE GENOMIC DNA]</scope>
</reference>
<sequence length="97" mass="11068">MALTFPNRSRSYDEAGQYLHFLGHNGMFEMLFLIEIEALANAKPEAATAEAGYLATFDASPDSIRDVARKVYSHGRKNVYQPRRPQRFEQRTSKAFP</sequence>
<evidence type="ECO:0000256" key="1">
    <source>
        <dbReference type="SAM" id="MobiDB-lite"/>
    </source>
</evidence>
<accession>A0A1R3VDM4</accession>
<organism evidence="2 3">
    <name type="scientific">Mesorhizobium prunaredense</name>
    <dbReference type="NCBI Taxonomy" id="1631249"/>
    <lineage>
        <taxon>Bacteria</taxon>
        <taxon>Pseudomonadati</taxon>
        <taxon>Pseudomonadota</taxon>
        <taxon>Alphaproteobacteria</taxon>
        <taxon>Hyphomicrobiales</taxon>
        <taxon>Phyllobacteriaceae</taxon>
        <taxon>Mesorhizobium</taxon>
    </lineage>
</organism>
<dbReference type="STRING" id="1631249.BQ8794_30361"/>
<keyword evidence="3" id="KW-1185">Reference proteome</keyword>
<feature type="compositionally biased region" description="Basic and acidic residues" evidence="1">
    <location>
        <begin position="86"/>
        <end position="97"/>
    </location>
</feature>
<gene>
    <name evidence="2" type="ORF">BQ8794_30361</name>
</gene>
<evidence type="ECO:0008006" key="4">
    <source>
        <dbReference type="Google" id="ProtNLM"/>
    </source>
</evidence>
<dbReference type="RefSeq" id="WP_077380217.1">
    <property type="nucleotide sequence ID" value="NZ_FTPD01000023.1"/>
</dbReference>
<name>A0A1R3VDM4_9HYPH</name>
<evidence type="ECO:0000313" key="2">
    <source>
        <dbReference type="EMBL" id="SIT56912.1"/>
    </source>
</evidence>
<proteinExistence type="predicted"/>
<feature type="region of interest" description="Disordered" evidence="1">
    <location>
        <begin position="75"/>
        <end position="97"/>
    </location>
</feature>
<dbReference type="InterPro" id="IPR009962">
    <property type="entry name" value="DUF1488"/>
</dbReference>
<dbReference type="AlphaFoldDB" id="A0A1R3VDM4"/>
<protein>
    <recommendedName>
        <fullName evidence="4">DUF1488 domain-containing protein</fullName>
    </recommendedName>
</protein>
<dbReference type="EMBL" id="FTPD01000023">
    <property type="protein sequence ID" value="SIT56912.1"/>
    <property type="molecule type" value="Genomic_DNA"/>
</dbReference>
<dbReference type="Pfam" id="PF07369">
    <property type="entry name" value="DUF1488"/>
    <property type="match status" value="1"/>
</dbReference>